<reference evidence="3" key="1">
    <citation type="submission" date="2020-11" db="EMBL/GenBank/DDBJ databases">
        <title>Nocardioides cynanchi sp. nov., isolated from soil of rhizosphere of Cynanchum wilfordii.</title>
        <authorList>
            <person name="Lee J.-S."/>
            <person name="Suh M.K."/>
            <person name="Kim J.-S."/>
        </authorList>
    </citation>
    <scope>NUCLEOTIDE SEQUENCE</scope>
    <source>
        <strain evidence="3">KCTC 19276</strain>
    </source>
</reference>
<evidence type="ECO:0000256" key="1">
    <source>
        <dbReference type="ARBA" id="ARBA00006484"/>
    </source>
</evidence>
<dbReference type="Pfam" id="PF13561">
    <property type="entry name" value="adh_short_C2"/>
    <property type="match status" value="1"/>
</dbReference>
<organism evidence="3 4">
    <name type="scientific">Nocardioides agariphilus</name>
    <dbReference type="NCBI Taxonomy" id="433664"/>
    <lineage>
        <taxon>Bacteria</taxon>
        <taxon>Bacillati</taxon>
        <taxon>Actinomycetota</taxon>
        <taxon>Actinomycetes</taxon>
        <taxon>Propionibacteriales</taxon>
        <taxon>Nocardioidaceae</taxon>
        <taxon>Nocardioides</taxon>
    </lineage>
</organism>
<gene>
    <name evidence="3" type="ORF">ISU10_16445</name>
</gene>
<dbReference type="AlphaFoldDB" id="A0A930VKS9"/>
<name>A0A930VKS9_9ACTN</name>
<dbReference type="EMBL" id="JADKPO010000024">
    <property type="protein sequence ID" value="MBF4769359.1"/>
    <property type="molecule type" value="Genomic_DNA"/>
</dbReference>
<evidence type="ECO:0000256" key="2">
    <source>
        <dbReference type="ARBA" id="ARBA00023002"/>
    </source>
</evidence>
<dbReference type="Gene3D" id="3.40.50.720">
    <property type="entry name" value="NAD(P)-binding Rossmann-like Domain"/>
    <property type="match status" value="1"/>
</dbReference>
<protein>
    <submittedName>
        <fullName evidence="3">Mycofactocin-coupled SDR family oxidoreductase</fullName>
    </submittedName>
</protein>
<dbReference type="SUPFAM" id="SSF51735">
    <property type="entry name" value="NAD(P)-binding Rossmann-fold domains"/>
    <property type="match status" value="1"/>
</dbReference>
<evidence type="ECO:0000313" key="4">
    <source>
        <dbReference type="Proteomes" id="UP000660668"/>
    </source>
</evidence>
<accession>A0A930VKS9</accession>
<dbReference type="InterPro" id="IPR020904">
    <property type="entry name" value="Sc_DH/Rdtase_CS"/>
</dbReference>
<proteinExistence type="inferred from homology"/>
<dbReference type="PRINTS" id="PR00081">
    <property type="entry name" value="GDHRDH"/>
</dbReference>
<dbReference type="PANTHER" id="PTHR24321">
    <property type="entry name" value="DEHYDROGENASES, SHORT CHAIN"/>
    <property type="match status" value="1"/>
</dbReference>
<dbReference type="InterPro" id="IPR036291">
    <property type="entry name" value="NAD(P)-bd_dom_sf"/>
</dbReference>
<sequence>MTEQADWSGKAVLVSGGARGQGLSHALAFARRGADVVLLDAPAPLATVPYPVSTEEELEAARVTVSEAGGTEVLAYAADVRDPEAVRVAIDHAASRLGGIDVTIANAGVFSFARTTWELSPQEWRECSDTILLGSWAVARAAIPHMLGRAGANLVFIGSVSAHKGIAATGHYVAAKHGVVGLMRTLAVELAPHGIRANMVSPTAARTLMATNPAMAKCVEYQVAGGTNMSNLLDVELLEPEDVTEAVLWITSPGARYVTGDVLKVDAGFTAR</sequence>
<dbReference type="PROSITE" id="PS00061">
    <property type="entry name" value="ADH_SHORT"/>
    <property type="match status" value="1"/>
</dbReference>
<dbReference type="CDD" id="cd05233">
    <property type="entry name" value="SDR_c"/>
    <property type="match status" value="1"/>
</dbReference>
<dbReference type="GO" id="GO:0016491">
    <property type="term" value="F:oxidoreductase activity"/>
    <property type="evidence" value="ECO:0007669"/>
    <property type="project" value="UniProtKB-KW"/>
</dbReference>
<evidence type="ECO:0000313" key="3">
    <source>
        <dbReference type="EMBL" id="MBF4769359.1"/>
    </source>
</evidence>
<keyword evidence="2" id="KW-0560">Oxidoreductase</keyword>
<keyword evidence="4" id="KW-1185">Reference proteome</keyword>
<dbReference type="PANTHER" id="PTHR24321:SF8">
    <property type="entry name" value="ESTRADIOL 17-BETA-DEHYDROGENASE 8-RELATED"/>
    <property type="match status" value="1"/>
</dbReference>
<dbReference type="FunFam" id="3.40.50.720:FF:000084">
    <property type="entry name" value="Short-chain dehydrogenase reductase"/>
    <property type="match status" value="1"/>
</dbReference>
<dbReference type="PRINTS" id="PR00080">
    <property type="entry name" value="SDRFAMILY"/>
</dbReference>
<dbReference type="Proteomes" id="UP000660668">
    <property type="component" value="Unassembled WGS sequence"/>
</dbReference>
<comment type="similarity">
    <text evidence="1">Belongs to the short-chain dehydrogenases/reductases (SDR) family.</text>
</comment>
<comment type="caution">
    <text evidence="3">The sequence shown here is derived from an EMBL/GenBank/DDBJ whole genome shotgun (WGS) entry which is preliminary data.</text>
</comment>
<dbReference type="InterPro" id="IPR002347">
    <property type="entry name" value="SDR_fam"/>
</dbReference>